<evidence type="ECO:0000313" key="2">
    <source>
        <dbReference type="Proteomes" id="UP000325255"/>
    </source>
</evidence>
<sequence>MGSDTIADWADIAASRIMTDLLGLPSSAVGAALVDSGAERIAGLRDNMAAVIRNGAPNNLGVQDLPGFTVTRRGEALHIRFGARRVCTVDHDSVGWDGMDAVEAVVERIAKLLGVSVTERTSRA</sequence>
<proteinExistence type="predicted"/>
<evidence type="ECO:0000313" key="1">
    <source>
        <dbReference type="EMBL" id="KAA5611841.1"/>
    </source>
</evidence>
<protein>
    <submittedName>
        <fullName evidence="1">Uncharacterized protein</fullName>
    </submittedName>
</protein>
<dbReference type="Proteomes" id="UP000325255">
    <property type="component" value="Unassembled WGS sequence"/>
</dbReference>
<keyword evidence="2" id="KW-1185">Reference proteome</keyword>
<name>A0A5M6IUD0_9PROT</name>
<dbReference type="RefSeq" id="WP_150041084.1">
    <property type="nucleotide sequence ID" value="NZ_OW485605.1"/>
</dbReference>
<organism evidence="1 2">
    <name type="scientific">Rhodovastum atsumiense</name>
    <dbReference type="NCBI Taxonomy" id="504468"/>
    <lineage>
        <taxon>Bacteria</taxon>
        <taxon>Pseudomonadati</taxon>
        <taxon>Pseudomonadota</taxon>
        <taxon>Alphaproteobacteria</taxon>
        <taxon>Acetobacterales</taxon>
        <taxon>Acetobacteraceae</taxon>
        <taxon>Rhodovastum</taxon>
    </lineage>
</organism>
<reference evidence="1 2" key="1">
    <citation type="submission" date="2019-09" db="EMBL/GenBank/DDBJ databases">
        <title>Genome sequence of Rhodovastum atsumiense, a diverse member of the Acetobacteraceae family of non-sulfur purple photosynthetic bacteria.</title>
        <authorList>
            <person name="Meyer T."/>
            <person name="Kyndt J."/>
        </authorList>
    </citation>
    <scope>NUCLEOTIDE SEQUENCE [LARGE SCALE GENOMIC DNA]</scope>
    <source>
        <strain evidence="1 2">DSM 21279</strain>
    </source>
</reference>
<gene>
    <name evidence="1" type="ORF">F1189_12455</name>
</gene>
<dbReference type="AlphaFoldDB" id="A0A5M6IUD0"/>
<accession>A0A5M6IUD0</accession>
<dbReference type="EMBL" id="VWPK01000017">
    <property type="protein sequence ID" value="KAA5611841.1"/>
    <property type="molecule type" value="Genomic_DNA"/>
</dbReference>
<comment type="caution">
    <text evidence="1">The sequence shown here is derived from an EMBL/GenBank/DDBJ whole genome shotgun (WGS) entry which is preliminary data.</text>
</comment>